<protein>
    <submittedName>
        <fullName evidence="1">Carboxypeptidase-like regulatory domain-containing protein</fullName>
    </submittedName>
</protein>
<accession>A0ABS1KSM3</accession>
<dbReference type="RefSeq" id="WP_202010747.1">
    <property type="nucleotide sequence ID" value="NZ_JAERRB010000004.1"/>
</dbReference>
<dbReference type="SUPFAM" id="SSF49464">
    <property type="entry name" value="Carboxypeptidase regulatory domain-like"/>
    <property type="match status" value="1"/>
</dbReference>
<dbReference type="InterPro" id="IPR008969">
    <property type="entry name" value="CarboxyPept-like_regulatory"/>
</dbReference>
<keyword evidence="2" id="KW-1185">Reference proteome</keyword>
<dbReference type="Proteomes" id="UP000613030">
    <property type="component" value="Unassembled WGS sequence"/>
</dbReference>
<evidence type="ECO:0000313" key="2">
    <source>
        <dbReference type="Proteomes" id="UP000613030"/>
    </source>
</evidence>
<name>A0ABS1KSM3_9BACT</name>
<gene>
    <name evidence="1" type="ORF">JI741_14695</name>
</gene>
<dbReference type="Pfam" id="PF13715">
    <property type="entry name" value="CarbopepD_reg_2"/>
    <property type="match status" value="1"/>
</dbReference>
<comment type="caution">
    <text evidence="1">The sequence shown here is derived from an EMBL/GenBank/DDBJ whole genome shotgun (WGS) entry which is preliminary data.</text>
</comment>
<dbReference type="EMBL" id="JAERRB010000004">
    <property type="protein sequence ID" value="MBL0742473.1"/>
    <property type="molecule type" value="Genomic_DNA"/>
</dbReference>
<evidence type="ECO:0000313" key="1">
    <source>
        <dbReference type="EMBL" id="MBL0742473.1"/>
    </source>
</evidence>
<sequence length="230" mass="26298">MMRWKKIGWLVGLLVLVVGSGWAQTAPQKRTRGIVVDSIAMSALARVHVVVKGKHRGTLTDANGVFTVVTAPTDTLVLSYLGYRTVEIPLLFEEDDILIRMGERVKMLKEITVTGARIAENEVTRTEHAKPRKMTTADAFSSPWEYFSRGQKERRKVVKLINENDRIKTYIQVINDATLRETIMQELEISETEYYSTLAKFNQQSRPVLYSTDPEEIVSSLRSFFERAYH</sequence>
<proteinExistence type="predicted"/>
<organism evidence="1 2">
    <name type="scientific">Chryseolinea lacunae</name>
    <dbReference type="NCBI Taxonomy" id="2801331"/>
    <lineage>
        <taxon>Bacteria</taxon>
        <taxon>Pseudomonadati</taxon>
        <taxon>Bacteroidota</taxon>
        <taxon>Cytophagia</taxon>
        <taxon>Cytophagales</taxon>
        <taxon>Fulvivirgaceae</taxon>
        <taxon>Chryseolinea</taxon>
    </lineage>
</organism>
<reference evidence="1 2" key="1">
    <citation type="submission" date="2021-01" db="EMBL/GenBank/DDBJ databases">
        <title>Chryseolinea sp. Jin1 Genome sequencing and assembly.</title>
        <authorList>
            <person name="Kim I."/>
        </authorList>
    </citation>
    <scope>NUCLEOTIDE SEQUENCE [LARGE SCALE GENOMIC DNA]</scope>
    <source>
        <strain evidence="1 2">Jin1</strain>
    </source>
</reference>